<dbReference type="Gene3D" id="3.20.20.80">
    <property type="entry name" value="Glycosidases"/>
    <property type="match status" value="1"/>
</dbReference>
<evidence type="ECO:0000256" key="6">
    <source>
        <dbReference type="ARBA" id="ARBA00023180"/>
    </source>
</evidence>
<reference evidence="8 9" key="1">
    <citation type="journal article" date="2017" name="Nat. Commun.">
        <title>Genome assembly with in vitro proximity ligation data and whole-genome triplication in lettuce.</title>
        <authorList>
            <person name="Reyes-Chin-Wo S."/>
            <person name="Wang Z."/>
            <person name="Yang X."/>
            <person name="Kozik A."/>
            <person name="Arikit S."/>
            <person name="Song C."/>
            <person name="Xia L."/>
            <person name="Froenicke L."/>
            <person name="Lavelle D.O."/>
            <person name="Truco M.J."/>
            <person name="Xia R."/>
            <person name="Zhu S."/>
            <person name="Xu C."/>
            <person name="Xu H."/>
            <person name="Xu X."/>
            <person name="Cox K."/>
            <person name="Korf I."/>
            <person name="Meyers B.C."/>
            <person name="Michelmore R.W."/>
        </authorList>
    </citation>
    <scope>NUCLEOTIDE SEQUENCE [LARGE SCALE GENOMIC DNA]</scope>
    <source>
        <strain evidence="9">cv. Salinas</strain>
        <tissue evidence="8">Seedlings</tissue>
    </source>
</reference>
<keyword evidence="6" id="KW-0325">Glycoprotein</keyword>
<gene>
    <name evidence="8" type="ORF">LSAT_V11C800448130</name>
</gene>
<dbReference type="PANTHER" id="PTHR31776:SF0">
    <property type="entry name" value="ALPHA-L-ARABINOFURANOSIDASE 1"/>
    <property type="match status" value="1"/>
</dbReference>
<evidence type="ECO:0000256" key="5">
    <source>
        <dbReference type="ARBA" id="ARBA00022801"/>
    </source>
</evidence>
<comment type="similarity">
    <text evidence="2">Belongs to the glycosyl hydrolase 51 family.</text>
</comment>
<organism evidence="8 9">
    <name type="scientific">Lactuca sativa</name>
    <name type="common">Garden lettuce</name>
    <dbReference type="NCBI Taxonomy" id="4236"/>
    <lineage>
        <taxon>Eukaryota</taxon>
        <taxon>Viridiplantae</taxon>
        <taxon>Streptophyta</taxon>
        <taxon>Embryophyta</taxon>
        <taxon>Tracheophyta</taxon>
        <taxon>Spermatophyta</taxon>
        <taxon>Magnoliopsida</taxon>
        <taxon>eudicotyledons</taxon>
        <taxon>Gunneridae</taxon>
        <taxon>Pentapetalae</taxon>
        <taxon>asterids</taxon>
        <taxon>campanulids</taxon>
        <taxon>Asterales</taxon>
        <taxon>Asteraceae</taxon>
        <taxon>Cichorioideae</taxon>
        <taxon>Cichorieae</taxon>
        <taxon>Lactucinae</taxon>
        <taxon>Lactuca</taxon>
    </lineage>
</organism>
<evidence type="ECO:0000256" key="2">
    <source>
        <dbReference type="ARBA" id="ARBA00007186"/>
    </source>
</evidence>
<dbReference type="GO" id="GO:0046373">
    <property type="term" value="P:L-arabinose metabolic process"/>
    <property type="evidence" value="ECO:0007669"/>
    <property type="project" value="InterPro"/>
</dbReference>
<dbReference type="SUPFAM" id="SSF51445">
    <property type="entry name" value="(Trans)glycosidases"/>
    <property type="match status" value="1"/>
</dbReference>
<evidence type="ECO:0000313" key="8">
    <source>
        <dbReference type="EMBL" id="KAJ0190508.1"/>
    </source>
</evidence>
<dbReference type="GO" id="GO:0045493">
    <property type="term" value="P:xylan catabolic process"/>
    <property type="evidence" value="ECO:0000318"/>
    <property type="project" value="GO_Central"/>
</dbReference>
<feature type="domain" description="Alpha-L-arabinofuranosidase C-terminal" evidence="7">
    <location>
        <begin position="104"/>
        <end position="201"/>
    </location>
</feature>
<evidence type="ECO:0000313" key="9">
    <source>
        <dbReference type="Proteomes" id="UP000235145"/>
    </source>
</evidence>
<dbReference type="Pfam" id="PF22848">
    <property type="entry name" value="ASD1_dom"/>
    <property type="match status" value="1"/>
</dbReference>
<name>A0A9R1UPA5_LACSA</name>
<dbReference type="InterPro" id="IPR051563">
    <property type="entry name" value="Glycosyl_Hydrolase_51"/>
</dbReference>
<sequence>MYEALDGIEFARGDPNSTWASVRAAMGHPKPFDLKYVAIGNEDCWLKNYRGMHLEGIFFYAAIQKAYPDIKMISNCDGSNGPLDHLADMYDFHIYTNASTAFVSEYTVTGNDAGSGSLLRALAEAGFLIGVEKNRWMPDAIVFYSSQSYGTPSYWMQHFFKESNGATLLKSTLQSNSSMSLEASAIVYRDTEDDKNYLRLKY</sequence>
<keyword evidence="5" id="KW-0378">Hydrolase</keyword>
<protein>
    <recommendedName>
        <fullName evidence="3">non-reducing end alpha-L-arabinofuranosidase</fullName>
        <ecNumber evidence="3">3.2.1.55</ecNumber>
    </recommendedName>
</protein>
<keyword evidence="4" id="KW-0732">Signal</keyword>
<dbReference type="InterPro" id="IPR010720">
    <property type="entry name" value="Alpha-L-AF_C"/>
</dbReference>
<dbReference type="EMBL" id="NBSK02000008">
    <property type="protein sequence ID" value="KAJ0190508.1"/>
    <property type="molecule type" value="Genomic_DNA"/>
</dbReference>
<evidence type="ECO:0000256" key="4">
    <source>
        <dbReference type="ARBA" id="ARBA00022729"/>
    </source>
</evidence>
<dbReference type="SMART" id="SM00813">
    <property type="entry name" value="Alpha-L-AF_C"/>
    <property type="match status" value="1"/>
</dbReference>
<comment type="caution">
    <text evidence="8">The sequence shown here is derived from an EMBL/GenBank/DDBJ whole genome shotgun (WGS) entry which is preliminary data.</text>
</comment>
<dbReference type="InterPro" id="IPR017853">
    <property type="entry name" value="GH"/>
</dbReference>
<dbReference type="InterPro" id="IPR055235">
    <property type="entry name" value="ASD1_cat"/>
</dbReference>
<dbReference type="EC" id="3.2.1.55" evidence="3"/>
<dbReference type="AlphaFoldDB" id="A0A9R1UPA5"/>
<evidence type="ECO:0000256" key="3">
    <source>
        <dbReference type="ARBA" id="ARBA00012670"/>
    </source>
</evidence>
<accession>A0A9R1UPA5</accession>
<dbReference type="Proteomes" id="UP000235145">
    <property type="component" value="Unassembled WGS sequence"/>
</dbReference>
<proteinExistence type="inferred from homology"/>
<comment type="catalytic activity">
    <reaction evidence="1">
        <text>Hydrolysis of terminal non-reducing alpha-L-arabinofuranoside residues in alpha-L-arabinosides.</text>
        <dbReference type="EC" id="3.2.1.55"/>
    </reaction>
</comment>
<evidence type="ECO:0000256" key="1">
    <source>
        <dbReference type="ARBA" id="ARBA00001462"/>
    </source>
</evidence>
<evidence type="ECO:0000259" key="7">
    <source>
        <dbReference type="SMART" id="SM00813"/>
    </source>
</evidence>
<dbReference type="PANTHER" id="PTHR31776">
    <property type="entry name" value="ALPHA-L-ARABINOFURANOSIDASE 1"/>
    <property type="match status" value="1"/>
</dbReference>
<keyword evidence="9" id="KW-1185">Reference proteome</keyword>
<dbReference type="GO" id="GO:0046556">
    <property type="term" value="F:alpha-L-arabinofuranosidase activity"/>
    <property type="evidence" value="ECO:0000318"/>
    <property type="project" value="GO_Central"/>
</dbReference>